<proteinExistence type="predicted"/>
<feature type="non-terminal residue" evidence="1">
    <location>
        <position position="193"/>
    </location>
</feature>
<protein>
    <submittedName>
        <fullName evidence="1">PBSX family phage terminase large subunit</fullName>
    </submittedName>
</protein>
<reference evidence="1" key="2">
    <citation type="submission" date="2020-02" db="EMBL/GenBank/DDBJ databases">
        <authorList>
            <consortium name="NCBI Pathogen Detection Project"/>
        </authorList>
    </citation>
    <scope>NUCLEOTIDE SEQUENCE</scope>
    <source>
        <strain evidence="1">MA.CCC_M3</strain>
    </source>
</reference>
<feature type="non-terminal residue" evidence="1">
    <location>
        <position position="1"/>
    </location>
</feature>
<dbReference type="AlphaFoldDB" id="A0A761XG80"/>
<sequence length="193" mass="22067">DEWKAKEDELLKSCQRTYQAAMERDADIVYDSIGVGASAGAKFSEINDDRKRENAYARRVNYQRFNAGAGVHEPDDEYNGIPNKDFFANLKAQAWWLVADRFRNTFNAINNGEQYLVDELISIDSRCPLLEKLKLELTTPHRDFDRNGRVMVESKKDLAKRDIPSPNVADAFIMAFAPTDTSLDIWEQLGRQA</sequence>
<reference evidence="1" key="1">
    <citation type="journal article" date="2018" name="Genome Biol.">
        <title>SKESA: strategic k-mer extension for scrupulous assemblies.</title>
        <authorList>
            <person name="Souvorov A."/>
            <person name="Agarwala R."/>
            <person name="Lipman D.J."/>
        </authorList>
    </citation>
    <scope>NUCLEOTIDE SEQUENCE</scope>
    <source>
        <strain evidence="1">MA.CCC_M3</strain>
    </source>
</reference>
<evidence type="ECO:0000313" key="1">
    <source>
        <dbReference type="EMBL" id="HAG3450330.1"/>
    </source>
</evidence>
<organism evidence="1">
    <name type="scientific">Salmonella enterica</name>
    <name type="common">Salmonella choleraesuis</name>
    <dbReference type="NCBI Taxonomy" id="28901"/>
    <lineage>
        <taxon>Bacteria</taxon>
        <taxon>Pseudomonadati</taxon>
        <taxon>Pseudomonadota</taxon>
        <taxon>Gammaproteobacteria</taxon>
        <taxon>Enterobacterales</taxon>
        <taxon>Enterobacteriaceae</taxon>
        <taxon>Salmonella</taxon>
    </lineage>
</organism>
<gene>
    <name evidence="1" type="ORF">G8Z38_004732</name>
</gene>
<dbReference type="Gene3D" id="3.30.420.240">
    <property type="match status" value="1"/>
</dbReference>
<name>A0A761XG80_SALER</name>
<accession>A0A761XG80</accession>
<comment type="caution">
    <text evidence="1">The sequence shown here is derived from an EMBL/GenBank/DDBJ whole genome shotgun (WGS) entry which is preliminary data.</text>
</comment>
<dbReference type="EMBL" id="DAAYBD010000039">
    <property type="protein sequence ID" value="HAG3450330.1"/>
    <property type="molecule type" value="Genomic_DNA"/>
</dbReference>